<gene>
    <name evidence="1" type="ORF">MIT9_P0643</name>
</gene>
<evidence type="ECO:0000313" key="2">
    <source>
        <dbReference type="Proteomes" id="UP001321825"/>
    </source>
</evidence>
<dbReference type="Proteomes" id="UP001321825">
    <property type="component" value="Chromosome"/>
</dbReference>
<evidence type="ECO:0008006" key="3">
    <source>
        <dbReference type="Google" id="ProtNLM"/>
    </source>
</evidence>
<protein>
    <recommendedName>
        <fullName evidence="3">AP2/ERF domain-containing protein</fullName>
    </recommendedName>
</protein>
<dbReference type="EMBL" id="AP024714">
    <property type="protein sequence ID" value="BCX81065.1"/>
    <property type="molecule type" value="Genomic_DNA"/>
</dbReference>
<sequence>MAEHKHITEPDPFGYQVRIVRRGVERSRYFSHKLWGGKKKSLQAAIRWRDQMLVILKGSRTRFMKTPRNKISTGVTGVSRTIKYDKRKDKSYLCYTVFWIKDGKPRNKTFQVGNVKSVTADQELHAYRTAVAFRKAYEYAIDHDRPFDDTLFRNWKRIRLYELPEESAARNDRLSSPVAVQSAIA</sequence>
<dbReference type="AlphaFoldDB" id="A0AAU9CDM2"/>
<dbReference type="KEGG" id="mcau:MIT9_P0643"/>
<organism evidence="1 2">
    <name type="scientific">Methylomarinovum caldicuralii</name>
    <dbReference type="NCBI Taxonomy" id="438856"/>
    <lineage>
        <taxon>Bacteria</taxon>
        <taxon>Pseudomonadati</taxon>
        <taxon>Pseudomonadota</taxon>
        <taxon>Gammaproteobacteria</taxon>
        <taxon>Methylococcales</taxon>
        <taxon>Methylothermaceae</taxon>
        <taxon>Methylomarinovum</taxon>
    </lineage>
</organism>
<name>A0AAU9CDM2_9GAMM</name>
<dbReference type="Gene3D" id="1.20.5.2050">
    <property type="match status" value="1"/>
</dbReference>
<accession>A0AAU9CDM2</accession>
<reference evidence="2" key="1">
    <citation type="journal article" date="2024" name="Int. J. Syst. Evol. Microbiol.">
        <title>Methylomarinovum tepidoasis sp. nov., a moderately thermophilic methanotroph of the family Methylothermaceae isolated from a deep-sea hydrothermal field.</title>
        <authorList>
            <person name="Hirayama H."/>
            <person name="Takaki Y."/>
            <person name="Abe M."/>
            <person name="Miyazaki M."/>
            <person name="Uematsu K."/>
            <person name="Matsui Y."/>
            <person name="Takai K."/>
        </authorList>
    </citation>
    <scope>NUCLEOTIDE SEQUENCE [LARGE SCALE GENOMIC DNA]</scope>
    <source>
        <strain evidence="2">IT-9</strain>
    </source>
</reference>
<evidence type="ECO:0000313" key="1">
    <source>
        <dbReference type="EMBL" id="BCX81065.1"/>
    </source>
</evidence>
<keyword evidence="2" id="KW-1185">Reference proteome</keyword>
<dbReference type="RefSeq" id="WP_317706004.1">
    <property type="nucleotide sequence ID" value="NZ_AP024714.1"/>
</dbReference>
<proteinExistence type="predicted"/>